<proteinExistence type="predicted"/>
<accession>A0A4S2KD45</accession>
<protein>
    <submittedName>
        <fullName evidence="1">Uncharacterized protein</fullName>
    </submittedName>
</protein>
<keyword evidence="2" id="KW-1185">Reference proteome</keyword>
<dbReference type="AlphaFoldDB" id="A0A4S2KD45"/>
<gene>
    <name evidence="1" type="ORF">DBV15_04188</name>
</gene>
<evidence type="ECO:0000313" key="2">
    <source>
        <dbReference type="Proteomes" id="UP000310200"/>
    </source>
</evidence>
<organism evidence="1 2">
    <name type="scientific">Temnothorax longispinosus</name>
    <dbReference type="NCBI Taxonomy" id="300112"/>
    <lineage>
        <taxon>Eukaryota</taxon>
        <taxon>Metazoa</taxon>
        <taxon>Ecdysozoa</taxon>
        <taxon>Arthropoda</taxon>
        <taxon>Hexapoda</taxon>
        <taxon>Insecta</taxon>
        <taxon>Pterygota</taxon>
        <taxon>Neoptera</taxon>
        <taxon>Endopterygota</taxon>
        <taxon>Hymenoptera</taxon>
        <taxon>Apocrita</taxon>
        <taxon>Aculeata</taxon>
        <taxon>Formicoidea</taxon>
        <taxon>Formicidae</taxon>
        <taxon>Myrmicinae</taxon>
        <taxon>Temnothorax</taxon>
    </lineage>
</organism>
<name>A0A4S2KD45_9HYME</name>
<dbReference type="Proteomes" id="UP000310200">
    <property type="component" value="Unassembled WGS sequence"/>
</dbReference>
<dbReference type="EMBL" id="QBLH01002734">
    <property type="protein sequence ID" value="TGZ47261.1"/>
    <property type="molecule type" value="Genomic_DNA"/>
</dbReference>
<reference evidence="1 2" key="1">
    <citation type="journal article" date="2019" name="Philos. Trans. R. Soc. Lond., B, Biol. Sci.">
        <title>Ant behaviour and brain gene expression of defending hosts depend on the ecological success of the intruding social parasite.</title>
        <authorList>
            <person name="Kaur R."/>
            <person name="Stoldt M."/>
            <person name="Jongepier E."/>
            <person name="Feldmeyer B."/>
            <person name="Menzel F."/>
            <person name="Bornberg-Bauer E."/>
            <person name="Foitzik S."/>
        </authorList>
    </citation>
    <scope>NUCLEOTIDE SEQUENCE [LARGE SCALE GENOMIC DNA]</scope>
    <source>
        <tissue evidence="1">Whole body</tissue>
    </source>
</reference>
<evidence type="ECO:0000313" key="1">
    <source>
        <dbReference type="EMBL" id="TGZ47261.1"/>
    </source>
</evidence>
<sequence>MANRPGETCAREDIMKRNPSVGRKLPVTWLRQHAIVSGIIKHIGSICPWKRNTLSPRAIQEPSIDLCPPDRSVGRSPPLSLIFVCVYRNVAPIGRGPTLSQLSR</sequence>
<comment type="caution">
    <text evidence="1">The sequence shown here is derived from an EMBL/GenBank/DDBJ whole genome shotgun (WGS) entry which is preliminary data.</text>
</comment>